<dbReference type="AlphaFoldDB" id="A0ABC8QZY5"/>
<accession>A0ABC8QZY5</accession>
<dbReference type="EMBL" id="CAUOFW020000875">
    <property type="protein sequence ID" value="CAK9138299.1"/>
    <property type="molecule type" value="Genomic_DNA"/>
</dbReference>
<evidence type="ECO:0000313" key="2">
    <source>
        <dbReference type="EMBL" id="CAK9138299.1"/>
    </source>
</evidence>
<gene>
    <name evidence="2" type="ORF">ILEXP_LOCUS5401</name>
</gene>
<reference evidence="2 3" key="1">
    <citation type="submission" date="2024-02" db="EMBL/GenBank/DDBJ databases">
        <authorList>
            <person name="Vignale AGUSTIN F."/>
            <person name="Sosa J E."/>
            <person name="Modenutti C."/>
        </authorList>
    </citation>
    <scope>NUCLEOTIDE SEQUENCE [LARGE SCALE GENOMIC DNA]</scope>
</reference>
<protein>
    <submittedName>
        <fullName evidence="2">Uncharacterized protein</fullName>
    </submittedName>
</protein>
<evidence type="ECO:0000313" key="3">
    <source>
        <dbReference type="Proteomes" id="UP001642360"/>
    </source>
</evidence>
<feature type="compositionally biased region" description="Polar residues" evidence="1">
    <location>
        <begin position="162"/>
        <end position="172"/>
    </location>
</feature>
<sequence length="183" mass="19808">MDHSLIDLVAHLQKVSESESVQEVGGRGDEEFSPWPSSFPFAGVLTKQGSVVPCVKGMFGSSSHTLSSMSAMFRGSDEAKVNSSQKEVLVDLKGLSRGENSLAIFRSRTTPSRSLEMPPAMEATEEVKPEEVVPKKNRKIVKTKKRVISSGKAPSLFDAGPSNCNQDAQDSPATLIRNRVDES</sequence>
<evidence type="ECO:0000256" key="1">
    <source>
        <dbReference type="SAM" id="MobiDB-lite"/>
    </source>
</evidence>
<feature type="region of interest" description="Disordered" evidence="1">
    <location>
        <begin position="143"/>
        <end position="183"/>
    </location>
</feature>
<organism evidence="2 3">
    <name type="scientific">Ilex paraguariensis</name>
    <name type="common">yerba mate</name>
    <dbReference type="NCBI Taxonomy" id="185542"/>
    <lineage>
        <taxon>Eukaryota</taxon>
        <taxon>Viridiplantae</taxon>
        <taxon>Streptophyta</taxon>
        <taxon>Embryophyta</taxon>
        <taxon>Tracheophyta</taxon>
        <taxon>Spermatophyta</taxon>
        <taxon>Magnoliopsida</taxon>
        <taxon>eudicotyledons</taxon>
        <taxon>Gunneridae</taxon>
        <taxon>Pentapetalae</taxon>
        <taxon>asterids</taxon>
        <taxon>campanulids</taxon>
        <taxon>Aquifoliales</taxon>
        <taxon>Aquifoliaceae</taxon>
        <taxon>Ilex</taxon>
    </lineage>
</organism>
<comment type="caution">
    <text evidence="2">The sequence shown here is derived from an EMBL/GenBank/DDBJ whole genome shotgun (WGS) entry which is preliminary data.</text>
</comment>
<proteinExistence type="predicted"/>
<name>A0ABC8QZY5_9AQUA</name>
<keyword evidence="3" id="KW-1185">Reference proteome</keyword>
<dbReference type="Proteomes" id="UP001642360">
    <property type="component" value="Unassembled WGS sequence"/>
</dbReference>